<dbReference type="Proteomes" id="UP000326396">
    <property type="component" value="Linkage Group LG5"/>
</dbReference>
<evidence type="ECO:0000313" key="2">
    <source>
        <dbReference type="Proteomes" id="UP000326396"/>
    </source>
</evidence>
<accession>A0A5N6MJZ6</accession>
<name>A0A5N6MJZ6_9ASTR</name>
<proteinExistence type="predicted"/>
<keyword evidence="2" id="KW-1185">Reference proteome</keyword>
<protein>
    <submittedName>
        <fullName evidence="1">Uncharacterized protein</fullName>
    </submittedName>
</protein>
<comment type="caution">
    <text evidence="1">The sequence shown here is derived from an EMBL/GenBank/DDBJ whole genome shotgun (WGS) entry which is preliminary data.</text>
</comment>
<reference evidence="1 2" key="1">
    <citation type="submission" date="2019-05" db="EMBL/GenBank/DDBJ databases">
        <title>Mikania micrantha, genome provides insights into the molecular mechanism of rapid growth.</title>
        <authorList>
            <person name="Liu B."/>
        </authorList>
    </citation>
    <scope>NUCLEOTIDE SEQUENCE [LARGE SCALE GENOMIC DNA]</scope>
    <source>
        <strain evidence="1">NLD-2019</strain>
        <tissue evidence="1">Leaf</tissue>
    </source>
</reference>
<sequence length="88" mass="9484">MIGLVETGQAGSNKYPDLGIGGVIGLIQETGCLQWDIEVIAAMRVTNGKLEMKSHLALLFFDHCANKGIVTTFKGGLMFELSVTLEEL</sequence>
<dbReference type="EMBL" id="SZYD01000015">
    <property type="protein sequence ID" value="KAD3640396.1"/>
    <property type="molecule type" value="Genomic_DNA"/>
</dbReference>
<evidence type="ECO:0000313" key="1">
    <source>
        <dbReference type="EMBL" id="KAD3640396.1"/>
    </source>
</evidence>
<organism evidence="1 2">
    <name type="scientific">Mikania micrantha</name>
    <name type="common">bitter vine</name>
    <dbReference type="NCBI Taxonomy" id="192012"/>
    <lineage>
        <taxon>Eukaryota</taxon>
        <taxon>Viridiplantae</taxon>
        <taxon>Streptophyta</taxon>
        <taxon>Embryophyta</taxon>
        <taxon>Tracheophyta</taxon>
        <taxon>Spermatophyta</taxon>
        <taxon>Magnoliopsida</taxon>
        <taxon>eudicotyledons</taxon>
        <taxon>Gunneridae</taxon>
        <taxon>Pentapetalae</taxon>
        <taxon>asterids</taxon>
        <taxon>campanulids</taxon>
        <taxon>Asterales</taxon>
        <taxon>Asteraceae</taxon>
        <taxon>Asteroideae</taxon>
        <taxon>Heliantheae alliance</taxon>
        <taxon>Eupatorieae</taxon>
        <taxon>Mikania</taxon>
    </lineage>
</organism>
<dbReference type="AlphaFoldDB" id="A0A5N6MJZ6"/>
<gene>
    <name evidence="1" type="ORF">E3N88_29619</name>
</gene>